<organism evidence="1 2">
    <name type="scientific">Lactuca virosa</name>
    <dbReference type="NCBI Taxonomy" id="75947"/>
    <lineage>
        <taxon>Eukaryota</taxon>
        <taxon>Viridiplantae</taxon>
        <taxon>Streptophyta</taxon>
        <taxon>Embryophyta</taxon>
        <taxon>Tracheophyta</taxon>
        <taxon>Spermatophyta</taxon>
        <taxon>Magnoliopsida</taxon>
        <taxon>eudicotyledons</taxon>
        <taxon>Gunneridae</taxon>
        <taxon>Pentapetalae</taxon>
        <taxon>asterids</taxon>
        <taxon>campanulids</taxon>
        <taxon>Asterales</taxon>
        <taxon>Asteraceae</taxon>
        <taxon>Cichorioideae</taxon>
        <taxon>Cichorieae</taxon>
        <taxon>Lactucinae</taxon>
        <taxon>Lactuca</taxon>
    </lineage>
</organism>
<proteinExistence type="predicted"/>
<comment type="caution">
    <text evidence="1">The sequence shown here is derived from an EMBL/GenBank/DDBJ whole genome shotgun (WGS) entry which is preliminary data.</text>
</comment>
<dbReference type="EMBL" id="CAKMRJ010005523">
    <property type="protein sequence ID" value="CAH1445557.1"/>
    <property type="molecule type" value="Genomic_DNA"/>
</dbReference>
<keyword evidence="2" id="KW-1185">Reference proteome</keyword>
<reference evidence="1 2" key="1">
    <citation type="submission" date="2022-01" db="EMBL/GenBank/DDBJ databases">
        <authorList>
            <person name="Xiong W."/>
            <person name="Schranz E."/>
        </authorList>
    </citation>
    <scope>NUCLEOTIDE SEQUENCE [LARGE SCALE GENOMIC DNA]</scope>
</reference>
<evidence type="ECO:0000313" key="2">
    <source>
        <dbReference type="Proteomes" id="UP001157418"/>
    </source>
</evidence>
<sequence length="115" mass="13375">MDEDDDFVSTAVIGQDFKEKIDFLLKSYTCLKPAIEDWNNRAWNLFPGNQEILKYVAKRNVEFNQVHQNLVLFSSPKVNQHVELSKELSNVGKENEDVPVFEELRDVQLDQLSMT</sequence>
<dbReference type="Proteomes" id="UP001157418">
    <property type="component" value="Unassembled WGS sequence"/>
</dbReference>
<gene>
    <name evidence="1" type="ORF">LVIROSA_LOCUS31313</name>
</gene>
<protein>
    <submittedName>
        <fullName evidence="1">Uncharacterized protein</fullName>
    </submittedName>
</protein>
<dbReference type="AlphaFoldDB" id="A0AAU9P626"/>
<name>A0AAU9P626_9ASTR</name>
<accession>A0AAU9P626</accession>
<evidence type="ECO:0000313" key="1">
    <source>
        <dbReference type="EMBL" id="CAH1445557.1"/>
    </source>
</evidence>